<gene>
    <name evidence="1" type="ORF">H9900_03990</name>
</gene>
<organism evidence="1 2">
    <name type="scientific">Candidatus Monoglobus merdigallinarum</name>
    <dbReference type="NCBI Taxonomy" id="2838698"/>
    <lineage>
        <taxon>Bacteria</taxon>
        <taxon>Bacillati</taxon>
        <taxon>Bacillota</taxon>
        <taxon>Clostridia</taxon>
        <taxon>Monoglobales</taxon>
        <taxon>Monoglobaceae</taxon>
        <taxon>Monoglobus</taxon>
    </lineage>
</organism>
<name>A0A9D1TLH9_9FIRM</name>
<dbReference type="Proteomes" id="UP000824162">
    <property type="component" value="Unassembled WGS sequence"/>
</dbReference>
<evidence type="ECO:0000313" key="1">
    <source>
        <dbReference type="EMBL" id="HIV85952.1"/>
    </source>
</evidence>
<dbReference type="EMBL" id="DXIJ01000079">
    <property type="protein sequence ID" value="HIV85952.1"/>
    <property type="molecule type" value="Genomic_DNA"/>
</dbReference>
<comment type="caution">
    <text evidence="1">The sequence shown here is derived from an EMBL/GenBank/DDBJ whole genome shotgun (WGS) entry which is preliminary data.</text>
</comment>
<dbReference type="AlphaFoldDB" id="A0A9D1TLH9"/>
<evidence type="ECO:0008006" key="3">
    <source>
        <dbReference type="Google" id="ProtNLM"/>
    </source>
</evidence>
<reference evidence="1" key="2">
    <citation type="submission" date="2021-04" db="EMBL/GenBank/DDBJ databases">
        <authorList>
            <person name="Gilroy R."/>
        </authorList>
    </citation>
    <scope>NUCLEOTIDE SEQUENCE</scope>
    <source>
        <strain evidence="1">5790</strain>
    </source>
</reference>
<protein>
    <recommendedName>
        <fullName evidence="3">DUF1540 domain-containing protein</fullName>
    </recommendedName>
</protein>
<reference evidence="1" key="1">
    <citation type="journal article" date="2021" name="PeerJ">
        <title>Extensive microbial diversity within the chicken gut microbiome revealed by metagenomics and culture.</title>
        <authorList>
            <person name="Gilroy R."/>
            <person name="Ravi A."/>
            <person name="Getino M."/>
            <person name="Pursley I."/>
            <person name="Horton D.L."/>
            <person name="Alikhan N.F."/>
            <person name="Baker D."/>
            <person name="Gharbi K."/>
            <person name="Hall N."/>
            <person name="Watson M."/>
            <person name="Adriaenssens E.M."/>
            <person name="Foster-Nyarko E."/>
            <person name="Jarju S."/>
            <person name="Secka A."/>
            <person name="Antonio M."/>
            <person name="Oren A."/>
            <person name="Chaudhuri R.R."/>
            <person name="La Ragione R."/>
            <person name="Hildebrand F."/>
            <person name="Pallen M.J."/>
        </authorList>
    </citation>
    <scope>NUCLEOTIDE SEQUENCE</scope>
    <source>
        <strain evidence="1">5790</strain>
    </source>
</reference>
<accession>A0A9D1TLH9</accession>
<evidence type="ECO:0000313" key="2">
    <source>
        <dbReference type="Proteomes" id="UP000824162"/>
    </source>
</evidence>
<sequence>MSNINCLEAECRFMADGKCTLNTVIRAAGIKDAGKKTVKQCPYFQSVNAG</sequence>
<proteinExistence type="predicted"/>